<name>K8X4U2_RHOOP</name>
<sequence>MLDLRPGDVVRERNADWPEPFTADEFYDYTVAEIIRVNTTTVHVAIVTDGFPAVPYSPDQWVTVVEEVKASR</sequence>
<gene>
    <name evidence="1" type="ORF">WSS_A42275</name>
</gene>
<reference evidence="1 2" key="1">
    <citation type="journal article" date="2013" name="Genome Announc.">
        <title>Draft Genome Sequence of Rhodococcus opacus Strain M213 Shows a Diverse Catabolic Potential.</title>
        <authorList>
            <person name="Pathak A."/>
            <person name="Green S.J."/>
            <person name="Ogram A."/>
            <person name="Chauhan A."/>
        </authorList>
    </citation>
    <scope>NUCLEOTIDE SEQUENCE [LARGE SCALE GENOMIC DNA]</scope>
    <source>
        <strain evidence="1 2">M213</strain>
    </source>
</reference>
<dbReference type="AlphaFoldDB" id="K8X4U2"/>
<evidence type="ECO:0000313" key="2">
    <source>
        <dbReference type="Proteomes" id="UP000005951"/>
    </source>
</evidence>
<protein>
    <submittedName>
        <fullName evidence="1">Uncharacterized protein</fullName>
    </submittedName>
</protein>
<dbReference type="RefSeq" id="WP_005265222.1">
    <property type="nucleotide sequence ID" value="NZ_AJYC02000238.1"/>
</dbReference>
<dbReference type="EMBL" id="AJYC02000238">
    <property type="protein sequence ID" value="EKT76529.1"/>
    <property type="molecule type" value="Genomic_DNA"/>
</dbReference>
<proteinExistence type="predicted"/>
<accession>K8X4U2</accession>
<dbReference type="Proteomes" id="UP000005951">
    <property type="component" value="Unassembled WGS sequence"/>
</dbReference>
<comment type="caution">
    <text evidence="1">The sequence shown here is derived from an EMBL/GenBank/DDBJ whole genome shotgun (WGS) entry which is preliminary data.</text>
</comment>
<evidence type="ECO:0000313" key="1">
    <source>
        <dbReference type="EMBL" id="EKT76529.1"/>
    </source>
</evidence>
<organism evidence="1 2">
    <name type="scientific">Rhodococcus opacus M213</name>
    <dbReference type="NCBI Taxonomy" id="1129896"/>
    <lineage>
        <taxon>Bacteria</taxon>
        <taxon>Bacillati</taxon>
        <taxon>Actinomycetota</taxon>
        <taxon>Actinomycetes</taxon>
        <taxon>Mycobacteriales</taxon>
        <taxon>Nocardiaceae</taxon>
        <taxon>Rhodococcus</taxon>
    </lineage>
</organism>